<evidence type="ECO:0000256" key="4">
    <source>
        <dbReference type="ARBA" id="ARBA00022729"/>
    </source>
</evidence>
<keyword evidence="11" id="KW-1185">Reference proteome</keyword>
<reference evidence="10" key="1">
    <citation type="submission" date="2021-11" db="EMBL/GenBank/DDBJ databases">
        <authorList>
            <person name="Herlambang A."/>
            <person name="Guo Y."/>
            <person name="Takashima Y."/>
            <person name="Nishizawa T."/>
        </authorList>
    </citation>
    <scope>NUCLEOTIDE SEQUENCE</scope>
    <source>
        <strain evidence="10">E1425</strain>
    </source>
</reference>
<feature type="region of interest" description="Disordered" evidence="8">
    <location>
        <begin position="77"/>
        <end position="111"/>
    </location>
</feature>
<dbReference type="GO" id="GO:0030968">
    <property type="term" value="P:endoplasmic reticulum unfolded protein response"/>
    <property type="evidence" value="ECO:0007669"/>
    <property type="project" value="InterPro"/>
</dbReference>
<dbReference type="InterPro" id="IPR044865">
    <property type="entry name" value="MRH_dom"/>
</dbReference>
<gene>
    <name evidence="10" type="ORF">EMPS_11246</name>
</gene>
<feature type="compositionally biased region" description="Basic and acidic residues" evidence="8">
    <location>
        <begin position="543"/>
        <end position="559"/>
    </location>
</feature>
<sequence>MRPKVISPARAVILTCAAISLILPSVASTTYGFVFNDLLAHPQYKVKRLPPVAASEIGAERLQRGNDHHKIMQSAPLLDTINQPEADQVKEPSDSGNEGRSDKEDSPATTMFMRRPDGQQWVCSIPQLKIVEVPEAPPKTAQELAEEERGIIRRGLALLDHLSGRCLYSLHIPDYWTYEYCHKKSIRQYHAVIVNQQIVPEKKELTFVCGKYEQPSTEVHGHPGNEGSLQQRETGLSAGTVTELKENNGRKYLVQRWTDGDECDLTGQKRTIEVQFQCAPHVLGERIQVVTEEKSCTYIMVIYSRSLCAEVSFDSVPAPEANNIDCRPIISDNVVPRDENLLPPAAVPEAIDGGLAEMDASETKAKAQATFTIDDIVKRLEEMPGETHRSQDSILAEMDAYLQALKPLMTEAQRENIQKIEDYLHGKDRIFKFEGHDVYGEAINLDTFFKPIIIVDGESVTTGDDPKTNQASEQKKRDQAEPDDTDDPTAWATRLIEDLKKKAELGQDTEKLTAAQEREIEELMDLIFGLDDSAEAAGSTGEKATREETKDDIKKKQEE</sequence>
<name>A0A9P3HMP6_9FUNG</name>
<dbReference type="InterPro" id="IPR012913">
    <property type="entry name" value="OS9-like_dom"/>
</dbReference>
<accession>A0A9P3HMP6</accession>
<organism evidence="10 11">
    <name type="scientific">Entomortierella parvispora</name>
    <dbReference type="NCBI Taxonomy" id="205924"/>
    <lineage>
        <taxon>Eukaryota</taxon>
        <taxon>Fungi</taxon>
        <taxon>Fungi incertae sedis</taxon>
        <taxon>Mucoromycota</taxon>
        <taxon>Mortierellomycotina</taxon>
        <taxon>Mortierellomycetes</taxon>
        <taxon>Mortierellales</taxon>
        <taxon>Mortierellaceae</taxon>
        <taxon>Entomortierella</taxon>
    </lineage>
</organism>
<dbReference type="PANTHER" id="PTHR15414:SF0">
    <property type="entry name" value="ENDOPLASMIC RETICULUM LECTIN 1"/>
    <property type="match status" value="1"/>
</dbReference>
<comment type="caution">
    <text evidence="10">The sequence shown here is derived from an EMBL/GenBank/DDBJ whole genome shotgun (WGS) entry which is preliminary data.</text>
</comment>
<dbReference type="Proteomes" id="UP000827284">
    <property type="component" value="Unassembled WGS sequence"/>
</dbReference>
<evidence type="ECO:0000259" key="9">
    <source>
        <dbReference type="PROSITE" id="PS51914"/>
    </source>
</evidence>
<evidence type="ECO:0000256" key="6">
    <source>
        <dbReference type="ARBA" id="ARBA00022824"/>
    </source>
</evidence>
<dbReference type="InterPro" id="IPR009011">
    <property type="entry name" value="Man6P_isomerase_rcpt-bd_dom_sf"/>
</dbReference>
<keyword evidence="4" id="KW-0732">Signal</keyword>
<dbReference type="GO" id="GO:0030246">
    <property type="term" value="F:carbohydrate binding"/>
    <property type="evidence" value="ECO:0007669"/>
    <property type="project" value="UniProtKB-KW"/>
</dbReference>
<dbReference type="Gene3D" id="2.70.130.10">
    <property type="entry name" value="Mannose-6-phosphate receptor binding domain"/>
    <property type="match status" value="1"/>
</dbReference>
<evidence type="ECO:0000313" key="10">
    <source>
        <dbReference type="EMBL" id="GJJ78887.1"/>
    </source>
</evidence>
<protein>
    <recommendedName>
        <fullName evidence="3">Protein OS-9 homolog</fullName>
    </recommendedName>
</protein>
<dbReference type="OrthoDB" id="448954at2759"/>
<dbReference type="GO" id="GO:0005789">
    <property type="term" value="C:endoplasmic reticulum membrane"/>
    <property type="evidence" value="ECO:0007669"/>
    <property type="project" value="UniProtKB-SubCell"/>
</dbReference>
<dbReference type="GO" id="GO:0030970">
    <property type="term" value="P:retrograde protein transport, ER to cytosol"/>
    <property type="evidence" value="ECO:0007669"/>
    <property type="project" value="TreeGrafter"/>
</dbReference>
<dbReference type="SUPFAM" id="SSF50911">
    <property type="entry name" value="Mannose 6-phosphate receptor domain"/>
    <property type="match status" value="1"/>
</dbReference>
<dbReference type="EMBL" id="BQFW01000015">
    <property type="protein sequence ID" value="GJJ78887.1"/>
    <property type="molecule type" value="Genomic_DNA"/>
</dbReference>
<dbReference type="Pfam" id="PF07915">
    <property type="entry name" value="PRKCSH"/>
    <property type="match status" value="1"/>
</dbReference>
<evidence type="ECO:0000256" key="7">
    <source>
        <dbReference type="ARBA" id="ARBA00023157"/>
    </source>
</evidence>
<feature type="domain" description="MRH" evidence="9">
    <location>
        <begin position="164"/>
        <end position="310"/>
    </location>
</feature>
<keyword evidence="7" id="KW-1015">Disulfide bond</keyword>
<proteinExistence type="inferred from homology"/>
<comment type="subcellular location">
    <subcellularLocation>
        <location evidence="1">Endoplasmic reticulum membrane</location>
        <topology evidence="1">Peripheral membrane protein</topology>
        <orientation evidence="1">Lumenal side</orientation>
    </subcellularLocation>
</comment>
<feature type="region of interest" description="Disordered" evidence="8">
    <location>
        <begin position="459"/>
        <end position="489"/>
    </location>
</feature>
<dbReference type="PANTHER" id="PTHR15414">
    <property type="entry name" value="OS-9-RELATED"/>
    <property type="match status" value="1"/>
</dbReference>
<comment type="similarity">
    <text evidence="2">Belongs to the OS-9 family.</text>
</comment>
<evidence type="ECO:0000256" key="1">
    <source>
        <dbReference type="ARBA" id="ARBA00004367"/>
    </source>
</evidence>
<dbReference type="InterPro" id="IPR045149">
    <property type="entry name" value="OS-9-like"/>
</dbReference>
<keyword evidence="6" id="KW-0256">Endoplasmic reticulum</keyword>
<evidence type="ECO:0000256" key="3">
    <source>
        <dbReference type="ARBA" id="ARBA00018727"/>
    </source>
</evidence>
<evidence type="ECO:0000313" key="11">
    <source>
        <dbReference type="Proteomes" id="UP000827284"/>
    </source>
</evidence>
<evidence type="ECO:0000256" key="5">
    <source>
        <dbReference type="ARBA" id="ARBA00022734"/>
    </source>
</evidence>
<evidence type="ECO:0000256" key="2">
    <source>
        <dbReference type="ARBA" id="ARBA00009918"/>
    </source>
</evidence>
<feature type="compositionally biased region" description="Basic and acidic residues" evidence="8">
    <location>
        <begin position="87"/>
        <end position="106"/>
    </location>
</feature>
<dbReference type="AlphaFoldDB" id="A0A9P3HMP6"/>
<reference evidence="10" key="2">
    <citation type="journal article" date="2022" name="Microbiol. Resour. Announc.">
        <title>Whole-Genome Sequence of Entomortierella parvispora E1425, a Mucoromycotan Fungus Associated with Burkholderiaceae-Related Endosymbiotic Bacteria.</title>
        <authorList>
            <person name="Herlambang A."/>
            <person name="Guo Y."/>
            <person name="Takashima Y."/>
            <person name="Narisawa K."/>
            <person name="Ohta H."/>
            <person name="Nishizawa T."/>
        </authorList>
    </citation>
    <scope>NUCLEOTIDE SEQUENCE</scope>
    <source>
        <strain evidence="10">E1425</strain>
    </source>
</reference>
<dbReference type="PROSITE" id="PS51914">
    <property type="entry name" value="MRH"/>
    <property type="match status" value="1"/>
</dbReference>
<evidence type="ECO:0000256" key="8">
    <source>
        <dbReference type="SAM" id="MobiDB-lite"/>
    </source>
</evidence>
<feature type="region of interest" description="Disordered" evidence="8">
    <location>
        <begin position="534"/>
        <end position="559"/>
    </location>
</feature>
<dbReference type="GO" id="GO:0005788">
    <property type="term" value="C:endoplasmic reticulum lumen"/>
    <property type="evidence" value="ECO:0007669"/>
    <property type="project" value="TreeGrafter"/>
</dbReference>
<keyword evidence="5" id="KW-0430">Lectin</keyword>